<keyword evidence="4" id="KW-1003">Cell membrane</keyword>
<evidence type="ECO:0000256" key="6">
    <source>
        <dbReference type="ARBA" id="ARBA00022840"/>
    </source>
</evidence>
<dbReference type="PROSITE" id="PS50893">
    <property type="entry name" value="ABC_TRANSPORTER_2"/>
    <property type="match status" value="2"/>
</dbReference>
<evidence type="ECO:0000256" key="8">
    <source>
        <dbReference type="ARBA" id="ARBA00023136"/>
    </source>
</evidence>
<dbReference type="NCBIfam" id="NF010167">
    <property type="entry name" value="PRK13648.1"/>
    <property type="match status" value="2"/>
</dbReference>
<dbReference type="GO" id="GO:0005524">
    <property type="term" value="F:ATP binding"/>
    <property type="evidence" value="ECO:0007669"/>
    <property type="project" value="UniProtKB-KW"/>
</dbReference>
<sequence>MEKGRIMAYIKVENLKYRYPNTTKLALDGLDFEIEKGSFVGIVGENGAGKSTLCQAFNGLIPGFFKGAYGGKVLIEDTEVAKTTVSKLCQKVGLVFQNPFNQLSGAKETVFEEIAFGLQNFGVPKEEMISRVDEVMELLDIAAYRDRNPFDLSGGQMQRVALAGILAMKPEVIVLDEPTSQLDPAGSEEVFAAVDKLAKSGITIIMVEQKLEKLAEYCDKILLLHQGKQIAFDTPEQIFSRADLQSYGVNPPAYTRICQAFGVKKENGCYPASLKDALALKDLFPGEKAFCPEKILLDNNKDMKNKSGQMEDSVTTDESMKLTISCKKNVFDIEHLEFQYLENVPVLQDINLTIDHRPTAIIGQNGAGKTTLVKLLKGLLKPVGGSIYYGGSDMAEKTVAMLAGEIGYVFQNPDDQIFKYHVIDEVMFGPQNIGMTKEQAKEKAVAALKLVGLEQLADENPYDLELSERKLVAIASVLAMDTKVLILDEPTIAQDWKGRKIIQKMIRDLSSQGKTVIAILHDMDFVAESFERVIVMAHGKVLADGTKDEVFAQKDVLEQARIDQPYLTKLCQQLGYKNLYFSLKD</sequence>
<keyword evidence="3" id="KW-0813">Transport</keyword>
<dbReference type="GO" id="GO:0016887">
    <property type="term" value="F:ATP hydrolysis activity"/>
    <property type="evidence" value="ECO:0007669"/>
    <property type="project" value="InterPro"/>
</dbReference>
<proteinExistence type="inferred from homology"/>
<feature type="domain" description="ABC transporter" evidence="9">
    <location>
        <begin position="10"/>
        <end position="251"/>
    </location>
</feature>
<keyword evidence="7" id="KW-1278">Translocase</keyword>
<feature type="domain" description="ABC transporter" evidence="9">
    <location>
        <begin position="331"/>
        <end position="563"/>
    </location>
</feature>
<dbReference type="SUPFAM" id="SSF52540">
    <property type="entry name" value="P-loop containing nucleoside triphosphate hydrolases"/>
    <property type="match status" value="2"/>
</dbReference>
<evidence type="ECO:0000256" key="3">
    <source>
        <dbReference type="ARBA" id="ARBA00022448"/>
    </source>
</evidence>
<keyword evidence="6 10" id="KW-0067">ATP-binding</keyword>
<name>A0A396AEM0_9FIRM</name>
<dbReference type="AlphaFoldDB" id="A0A396AEM0"/>
<dbReference type="PANTHER" id="PTHR43553">
    <property type="entry name" value="HEAVY METAL TRANSPORTER"/>
    <property type="match status" value="1"/>
</dbReference>
<evidence type="ECO:0000313" key="10">
    <source>
        <dbReference type="EMBL" id="RHD03935.1"/>
    </source>
</evidence>
<organism evidence="10 11">
    <name type="scientific">Roseburia inulinivorans</name>
    <dbReference type="NCBI Taxonomy" id="360807"/>
    <lineage>
        <taxon>Bacteria</taxon>
        <taxon>Bacillati</taxon>
        <taxon>Bacillota</taxon>
        <taxon>Clostridia</taxon>
        <taxon>Lachnospirales</taxon>
        <taxon>Lachnospiraceae</taxon>
        <taxon>Roseburia</taxon>
    </lineage>
</organism>
<dbReference type="SMART" id="SM00382">
    <property type="entry name" value="AAA"/>
    <property type="match status" value="2"/>
</dbReference>
<evidence type="ECO:0000256" key="5">
    <source>
        <dbReference type="ARBA" id="ARBA00022741"/>
    </source>
</evidence>
<keyword evidence="8" id="KW-0472">Membrane</keyword>
<evidence type="ECO:0000256" key="7">
    <source>
        <dbReference type="ARBA" id="ARBA00022967"/>
    </source>
</evidence>
<reference evidence="10 11" key="1">
    <citation type="submission" date="2018-08" db="EMBL/GenBank/DDBJ databases">
        <title>A genome reference for cultivated species of the human gut microbiota.</title>
        <authorList>
            <person name="Zou Y."/>
            <person name="Xue W."/>
            <person name="Luo G."/>
        </authorList>
    </citation>
    <scope>NUCLEOTIDE SEQUENCE [LARGE SCALE GENOMIC DNA]</scope>
    <source>
        <strain evidence="10 11">AM32-8LB</strain>
    </source>
</reference>
<dbReference type="FunFam" id="3.40.50.300:FF:000224">
    <property type="entry name" value="Energy-coupling factor transporter ATP-binding protein EcfA"/>
    <property type="match status" value="2"/>
</dbReference>
<dbReference type="GO" id="GO:0042626">
    <property type="term" value="F:ATPase-coupled transmembrane transporter activity"/>
    <property type="evidence" value="ECO:0007669"/>
    <property type="project" value="TreeGrafter"/>
</dbReference>
<comment type="subcellular location">
    <subcellularLocation>
        <location evidence="1">Cell membrane</location>
        <topology evidence="1">Peripheral membrane protein</topology>
    </subcellularLocation>
</comment>
<evidence type="ECO:0000256" key="1">
    <source>
        <dbReference type="ARBA" id="ARBA00004202"/>
    </source>
</evidence>
<dbReference type="Pfam" id="PF00005">
    <property type="entry name" value="ABC_tran"/>
    <property type="match status" value="2"/>
</dbReference>
<evidence type="ECO:0000259" key="9">
    <source>
        <dbReference type="PROSITE" id="PS50893"/>
    </source>
</evidence>
<evidence type="ECO:0000256" key="2">
    <source>
        <dbReference type="ARBA" id="ARBA00005417"/>
    </source>
</evidence>
<comment type="similarity">
    <text evidence="2">Belongs to the ABC transporter superfamily.</text>
</comment>
<dbReference type="InterPro" id="IPR003439">
    <property type="entry name" value="ABC_transporter-like_ATP-bd"/>
</dbReference>
<accession>A0A396AEM0</accession>
<dbReference type="GO" id="GO:0043190">
    <property type="term" value="C:ATP-binding cassette (ABC) transporter complex"/>
    <property type="evidence" value="ECO:0007669"/>
    <property type="project" value="TreeGrafter"/>
</dbReference>
<dbReference type="Proteomes" id="UP000266391">
    <property type="component" value="Unassembled WGS sequence"/>
</dbReference>
<evidence type="ECO:0000313" key="11">
    <source>
        <dbReference type="Proteomes" id="UP000266391"/>
    </source>
</evidence>
<dbReference type="InterPro" id="IPR015856">
    <property type="entry name" value="ABC_transpr_CbiO/EcfA_su"/>
</dbReference>
<dbReference type="InterPro" id="IPR027417">
    <property type="entry name" value="P-loop_NTPase"/>
</dbReference>
<protein>
    <submittedName>
        <fullName evidence="10">ATP-binding cassette domain-containing protein</fullName>
    </submittedName>
</protein>
<dbReference type="InterPro" id="IPR017871">
    <property type="entry name" value="ABC_transporter-like_CS"/>
</dbReference>
<dbReference type="CDD" id="cd03225">
    <property type="entry name" value="ABC_cobalt_CbiO_domain1"/>
    <property type="match status" value="2"/>
</dbReference>
<keyword evidence="5" id="KW-0547">Nucleotide-binding</keyword>
<gene>
    <name evidence="10" type="ORF">DW813_07515</name>
</gene>
<dbReference type="InterPro" id="IPR003593">
    <property type="entry name" value="AAA+_ATPase"/>
</dbReference>
<comment type="caution">
    <text evidence="10">The sequence shown here is derived from an EMBL/GenBank/DDBJ whole genome shotgun (WGS) entry which is preliminary data.</text>
</comment>
<dbReference type="EMBL" id="QSIQ01000009">
    <property type="protein sequence ID" value="RHD03935.1"/>
    <property type="molecule type" value="Genomic_DNA"/>
</dbReference>
<evidence type="ECO:0000256" key="4">
    <source>
        <dbReference type="ARBA" id="ARBA00022475"/>
    </source>
</evidence>
<dbReference type="PROSITE" id="PS00211">
    <property type="entry name" value="ABC_TRANSPORTER_1"/>
    <property type="match status" value="1"/>
</dbReference>
<dbReference type="InterPro" id="IPR050095">
    <property type="entry name" value="ECF_ABC_transporter_ATP-bd"/>
</dbReference>
<dbReference type="Gene3D" id="3.40.50.300">
    <property type="entry name" value="P-loop containing nucleotide triphosphate hydrolases"/>
    <property type="match status" value="2"/>
</dbReference>